<feature type="transmembrane region" description="Helical" evidence="1">
    <location>
        <begin position="344"/>
        <end position="374"/>
    </location>
</feature>
<feature type="transmembrane region" description="Helical" evidence="1">
    <location>
        <begin position="309"/>
        <end position="332"/>
    </location>
</feature>
<evidence type="ECO:0008006" key="4">
    <source>
        <dbReference type="Google" id="ProtNLM"/>
    </source>
</evidence>
<evidence type="ECO:0000313" key="2">
    <source>
        <dbReference type="EMBL" id="MFC6179782.1"/>
    </source>
</evidence>
<evidence type="ECO:0000313" key="3">
    <source>
        <dbReference type="Proteomes" id="UP001596282"/>
    </source>
</evidence>
<feature type="transmembrane region" description="Helical" evidence="1">
    <location>
        <begin position="20"/>
        <end position="36"/>
    </location>
</feature>
<feature type="transmembrane region" description="Helical" evidence="1">
    <location>
        <begin position="76"/>
        <end position="105"/>
    </location>
</feature>
<gene>
    <name evidence="2" type="ORF">ACFP5Y_00735</name>
</gene>
<feature type="transmembrane region" description="Helical" evidence="1">
    <location>
        <begin position="157"/>
        <end position="179"/>
    </location>
</feature>
<feature type="transmembrane region" description="Helical" evidence="1">
    <location>
        <begin position="239"/>
        <end position="258"/>
    </location>
</feature>
<feature type="transmembrane region" description="Helical" evidence="1">
    <location>
        <begin position="42"/>
        <end position="64"/>
    </location>
</feature>
<dbReference type="Proteomes" id="UP001596282">
    <property type="component" value="Unassembled WGS sequence"/>
</dbReference>
<protein>
    <recommendedName>
        <fullName evidence="4">Polysaccharide polymerase</fullName>
    </recommendedName>
</protein>
<feature type="transmembrane region" description="Helical" evidence="1">
    <location>
        <begin position="125"/>
        <end position="145"/>
    </location>
</feature>
<keyword evidence="1" id="KW-1133">Transmembrane helix</keyword>
<organism evidence="2 3">
    <name type="scientific">Lactiplantibacillus daowaiensis</name>
    <dbReference type="NCBI Taxonomy" id="2559918"/>
    <lineage>
        <taxon>Bacteria</taxon>
        <taxon>Bacillati</taxon>
        <taxon>Bacillota</taxon>
        <taxon>Bacilli</taxon>
        <taxon>Lactobacillales</taxon>
        <taxon>Lactobacillaceae</taxon>
        <taxon>Lactiplantibacillus</taxon>
    </lineage>
</organism>
<keyword evidence="3" id="KW-1185">Reference proteome</keyword>
<reference evidence="3" key="1">
    <citation type="journal article" date="2019" name="Int. J. Syst. Evol. Microbiol.">
        <title>The Global Catalogue of Microorganisms (GCM) 10K type strain sequencing project: providing services to taxonomists for standard genome sequencing and annotation.</title>
        <authorList>
            <consortium name="The Broad Institute Genomics Platform"/>
            <consortium name="The Broad Institute Genome Sequencing Center for Infectious Disease"/>
            <person name="Wu L."/>
            <person name="Ma J."/>
        </authorList>
    </citation>
    <scope>NUCLEOTIDE SEQUENCE [LARGE SCALE GENOMIC DNA]</scope>
    <source>
        <strain evidence="3">CCM 8933</strain>
    </source>
</reference>
<keyword evidence="1" id="KW-0812">Transmembrane</keyword>
<proteinExistence type="predicted"/>
<sequence>MIESFNILKAEKRESLREKLFFWLYAIYETCYYFLGTSNINTFFNTTRVTMIINLCVMVGLFMFSITNRYTFDQFLLVISSLILGLFAFFIVGKNVLLMGLMFAIAAKNINLNRFIRKDFTLRTVLLGIILIANRVGWIPSRIALRGGGSTVVRDSLGFNQFNVTGALIMICILEYLYLNFGNISNNTYVIIVMITGIMFYLTNSRGPMLAIVLYLVICWMKQKQEKYYNGIMTRLCEYAKYLFVLLSVLSMAAVVFFKYDNSTWQVINKLSSDRINILNQYFNEFGISLLPQKVSDYRSAGIIVMDNVYATLAIQYGLLILIVFAVFYYILCKNAFVKNNIAFVWLLITLMLFGLIESTFFMASINFTIMMVFTNLSPVKSLESGGEKK</sequence>
<dbReference type="RefSeq" id="WP_137628336.1">
    <property type="nucleotide sequence ID" value="NZ_BJDJ01000007.1"/>
</dbReference>
<keyword evidence="1" id="KW-0472">Membrane</keyword>
<accession>A0ABW1RWC5</accession>
<dbReference type="EMBL" id="JBHSSC010000004">
    <property type="protein sequence ID" value="MFC6179782.1"/>
    <property type="molecule type" value="Genomic_DNA"/>
</dbReference>
<evidence type="ECO:0000256" key="1">
    <source>
        <dbReference type="SAM" id="Phobius"/>
    </source>
</evidence>
<name>A0ABW1RWC5_9LACO</name>
<feature type="transmembrane region" description="Helical" evidence="1">
    <location>
        <begin position="191"/>
        <end position="218"/>
    </location>
</feature>
<comment type="caution">
    <text evidence="2">The sequence shown here is derived from an EMBL/GenBank/DDBJ whole genome shotgun (WGS) entry which is preliminary data.</text>
</comment>